<dbReference type="SUPFAM" id="SSF52172">
    <property type="entry name" value="CheY-like"/>
    <property type="match status" value="1"/>
</dbReference>
<keyword evidence="5" id="KW-0812">Transmembrane</keyword>
<dbReference type="PROSITE" id="PS50110">
    <property type="entry name" value="RESPONSE_REGULATORY"/>
    <property type="match status" value="1"/>
</dbReference>
<evidence type="ECO:0000256" key="3">
    <source>
        <dbReference type="PROSITE-ProRule" id="PRU00169"/>
    </source>
</evidence>
<dbReference type="PANTHER" id="PTHR43384:SF6">
    <property type="entry name" value="SEPTUM SITE-DETERMINING PROTEIN MIND HOMOLOG, CHLOROPLASTIC"/>
    <property type="match status" value="1"/>
</dbReference>
<keyword evidence="5" id="KW-1133">Transmembrane helix</keyword>
<evidence type="ECO:0000313" key="8">
    <source>
        <dbReference type="Proteomes" id="UP001500843"/>
    </source>
</evidence>
<feature type="compositionally biased region" description="Basic and acidic residues" evidence="4">
    <location>
        <begin position="407"/>
        <end position="417"/>
    </location>
</feature>
<name>A0ABP8XDK1_9MICO</name>
<reference evidence="8" key="1">
    <citation type="journal article" date="2019" name="Int. J. Syst. Evol. Microbiol.">
        <title>The Global Catalogue of Microorganisms (GCM) 10K type strain sequencing project: providing services to taxonomists for standard genome sequencing and annotation.</title>
        <authorList>
            <consortium name="The Broad Institute Genomics Platform"/>
            <consortium name="The Broad Institute Genome Sequencing Center for Infectious Disease"/>
            <person name="Wu L."/>
            <person name="Ma J."/>
        </authorList>
    </citation>
    <scope>NUCLEOTIDE SEQUENCE [LARGE SCALE GENOMIC DNA]</scope>
    <source>
        <strain evidence="8">JCM 17975</strain>
    </source>
</reference>
<dbReference type="InterPro" id="IPR027417">
    <property type="entry name" value="P-loop_NTPase"/>
</dbReference>
<organism evidence="7 8">
    <name type="scientific">Promicromonospora umidemergens</name>
    <dbReference type="NCBI Taxonomy" id="629679"/>
    <lineage>
        <taxon>Bacteria</taxon>
        <taxon>Bacillati</taxon>
        <taxon>Actinomycetota</taxon>
        <taxon>Actinomycetes</taxon>
        <taxon>Micrococcales</taxon>
        <taxon>Promicromonosporaceae</taxon>
        <taxon>Promicromonospora</taxon>
    </lineage>
</organism>
<evidence type="ECO:0000256" key="1">
    <source>
        <dbReference type="ARBA" id="ARBA00022741"/>
    </source>
</evidence>
<keyword evidence="2" id="KW-0067">ATP-binding</keyword>
<gene>
    <name evidence="7" type="ORF">GCM10023198_27980</name>
</gene>
<dbReference type="SUPFAM" id="SSF52540">
    <property type="entry name" value="P-loop containing nucleoside triphosphate hydrolases"/>
    <property type="match status" value="1"/>
</dbReference>
<feature type="region of interest" description="Disordered" evidence="4">
    <location>
        <begin position="383"/>
        <end position="431"/>
    </location>
</feature>
<accession>A0ABP8XDK1</accession>
<dbReference type="InterPro" id="IPR001789">
    <property type="entry name" value="Sig_transdc_resp-reg_receiver"/>
</dbReference>
<keyword evidence="3" id="KW-0597">Phosphoprotein</keyword>
<evidence type="ECO:0000256" key="5">
    <source>
        <dbReference type="SAM" id="Phobius"/>
    </source>
</evidence>
<evidence type="ECO:0000256" key="4">
    <source>
        <dbReference type="SAM" id="MobiDB-lite"/>
    </source>
</evidence>
<dbReference type="Proteomes" id="UP001500843">
    <property type="component" value="Unassembled WGS sequence"/>
</dbReference>
<keyword evidence="8" id="KW-1185">Reference proteome</keyword>
<feature type="transmembrane region" description="Helical" evidence="5">
    <location>
        <begin position="441"/>
        <end position="466"/>
    </location>
</feature>
<evidence type="ECO:0000256" key="2">
    <source>
        <dbReference type="ARBA" id="ARBA00022840"/>
    </source>
</evidence>
<dbReference type="Gene3D" id="3.40.50.2300">
    <property type="match status" value="1"/>
</dbReference>
<evidence type="ECO:0000313" key="7">
    <source>
        <dbReference type="EMBL" id="GAA4704722.1"/>
    </source>
</evidence>
<keyword evidence="1" id="KW-0547">Nucleotide-binding</keyword>
<feature type="domain" description="Response regulatory" evidence="6">
    <location>
        <begin position="6"/>
        <end position="127"/>
    </location>
</feature>
<proteinExistence type="predicted"/>
<dbReference type="InterPro" id="IPR050625">
    <property type="entry name" value="ParA/MinD_ATPase"/>
</dbReference>
<keyword evidence="5" id="KW-0472">Membrane</keyword>
<dbReference type="InterPro" id="IPR011006">
    <property type="entry name" value="CheY-like_superfamily"/>
</dbReference>
<sequence>MTMVTKVLLATPSHEVRDHLGHVFAESDGFELAAAVSDGAGVLTALDRQPDIGIVVVDEAADDGRGHAVARSVGLATPLTGIVMVVDAHGPDEMSRAMASAMEVGARSVIARNAGLEEVLTRLETVASWSAMARASIAAERNGGRSGQVVAIAGAKGGVGTSVLALLLARAGRSNDTTLVDLDLGSGDLTAYTGVRTRRSIVDLVAVEGDVTGRMLRETTYEVQGGLRLLPAPSEGERGEEMTSAATRSIVSALRFESGLAVIDVGTHLDEPRATALEFADRVLLVTTPDLPALRSARRTLAQWDRLAIRRPEAVELVLNRRTPRDEVTPALVERIVERPVAFTVPDGGPAFSVAVNTATLLETPTPVHTAVAKAGAAAIRPEATPAQEGGSDGSTEVEKLVTASTRRQDRSKEVGRKRAGRARRPAADAEAGQSTVELPVVIMVMLMLVLLCVQGIGWASGLLAARAAAQEGARTVGVLGYYDAVGAPREEVLEQVREDVHDRLPDSMRDAVGDSDIEVLPDTVSVRVTVSTILPGVDLSASSSAAVYREG</sequence>
<protein>
    <recommendedName>
        <fullName evidence="6">Response regulatory domain-containing protein</fullName>
    </recommendedName>
</protein>
<feature type="modified residue" description="4-aspartylphosphate" evidence="3">
    <location>
        <position position="58"/>
    </location>
</feature>
<evidence type="ECO:0000259" key="6">
    <source>
        <dbReference type="PROSITE" id="PS50110"/>
    </source>
</evidence>
<dbReference type="PANTHER" id="PTHR43384">
    <property type="entry name" value="SEPTUM SITE-DETERMINING PROTEIN MIND HOMOLOG, CHLOROPLASTIC-RELATED"/>
    <property type="match status" value="1"/>
</dbReference>
<dbReference type="EMBL" id="BAABHM010000012">
    <property type="protein sequence ID" value="GAA4704722.1"/>
    <property type="molecule type" value="Genomic_DNA"/>
</dbReference>
<dbReference type="Gene3D" id="3.40.50.300">
    <property type="entry name" value="P-loop containing nucleotide triphosphate hydrolases"/>
    <property type="match status" value="1"/>
</dbReference>
<comment type="caution">
    <text evidence="7">The sequence shown here is derived from an EMBL/GenBank/DDBJ whole genome shotgun (WGS) entry which is preliminary data.</text>
</comment>